<dbReference type="Pfam" id="PF20220">
    <property type="entry name" value="ABC_toxin_N"/>
    <property type="match status" value="1"/>
</dbReference>
<dbReference type="InterPro" id="IPR041079">
    <property type="entry name" value="Neuraminidase-like"/>
</dbReference>
<evidence type="ECO:0000313" key="6">
    <source>
        <dbReference type="Proteomes" id="UP001175261"/>
    </source>
</evidence>
<feature type="domain" description="Tc toxin complex TcA C-terminal TcB-binding" evidence="2">
    <location>
        <begin position="2480"/>
        <end position="2781"/>
    </location>
</feature>
<keyword evidence="6" id="KW-1185">Reference proteome</keyword>
<evidence type="ECO:0000259" key="3">
    <source>
        <dbReference type="Pfam" id="PF18413"/>
    </source>
</evidence>
<accession>A0AA39GNK6</accession>
<feature type="domain" description="ABC toxin N-terminal" evidence="4">
    <location>
        <begin position="1391"/>
        <end position="1513"/>
    </location>
</feature>
<dbReference type="Pfam" id="PF18413">
    <property type="entry name" value="Neuraminidase"/>
    <property type="match status" value="1"/>
</dbReference>
<dbReference type="InterPro" id="IPR040840">
    <property type="entry name" value="TcA_TcB_BD"/>
</dbReference>
<dbReference type="Pfam" id="PF18276">
    <property type="entry name" value="TcA_TcB_BD"/>
    <property type="match status" value="1"/>
</dbReference>
<evidence type="ECO:0000259" key="4">
    <source>
        <dbReference type="Pfam" id="PF20220"/>
    </source>
</evidence>
<keyword evidence="1" id="KW-0175">Coiled coil</keyword>
<dbReference type="EMBL" id="JAPDFR010000001">
    <property type="protein sequence ID" value="KAK0390683.1"/>
    <property type="molecule type" value="Genomic_DNA"/>
</dbReference>
<reference evidence="5" key="1">
    <citation type="submission" date="2022-10" db="EMBL/GenBank/DDBJ databases">
        <title>Determination and structural analysis of whole genome sequence of Sarocladium strictum F4-1.</title>
        <authorList>
            <person name="Hu L."/>
            <person name="Jiang Y."/>
        </authorList>
    </citation>
    <scope>NUCLEOTIDE SEQUENCE</scope>
    <source>
        <strain evidence="5">F4-1</strain>
    </source>
</reference>
<feature type="domain" description="Neuraminidase-like" evidence="3">
    <location>
        <begin position="1571"/>
        <end position="1724"/>
    </location>
</feature>
<dbReference type="InterPro" id="IPR046839">
    <property type="entry name" value="ABC_toxin_N"/>
</dbReference>
<feature type="coiled-coil region" evidence="1">
    <location>
        <begin position="2475"/>
        <end position="2509"/>
    </location>
</feature>
<evidence type="ECO:0000256" key="1">
    <source>
        <dbReference type="SAM" id="Coils"/>
    </source>
</evidence>
<protein>
    <submittedName>
        <fullName evidence="5">Uncharacterized protein</fullName>
    </submittedName>
</protein>
<organism evidence="5 6">
    <name type="scientific">Sarocladium strictum</name>
    <name type="common">Black bundle disease fungus</name>
    <name type="synonym">Acremonium strictum</name>
    <dbReference type="NCBI Taxonomy" id="5046"/>
    <lineage>
        <taxon>Eukaryota</taxon>
        <taxon>Fungi</taxon>
        <taxon>Dikarya</taxon>
        <taxon>Ascomycota</taxon>
        <taxon>Pezizomycotina</taxon>
        <taxon>Sordariomycetes</taxon>
        <taxon>Hypocreomycetidae</taxon>
        <taxon>Hypocreales</taxon>
        <taxon>Sarocladiaceae</taxon>
        <taxon>Sarocladium</taxon>
    </lineage>
</organism>
<comment type="caution">
    <text evidence="5">The sequence shown here is derived from an EMBL/GenBank/DDBJ whole genome shotgun (WGS) entry which is preliminary data.</text>
</comment>
<dbReference type="Proteomes" id="UP001175261">
    <property type="component" value="Unassembled WGS sequence"/>
</dbReference>
<evidence type="ECO:0000313" key="5">
    <source>
        <dbReference type="EMBL" id="KAK0390683.1"/>
    </source>
</evidence>
<proteinExistence type="predicted"/>
<evidence type="ECO:0000259" key="2">
    <source>
        <dbReference type="Pfam" id="PF18276"/>
    </source>
</evidence>
<name>A0AA39GNK6_SARSR</name>
<sequence>MSNTQEPSPSRVAAFSCLNNAFLENKTLTAKVVEDIQKNGKELHQVINKLASVPDVSKADVERLSFLQELIEVTNSEWKVLGRIVKAKTASSMHDVAIQFYDEKAKCWEAIAGSAVLSQFQRSLFQRHPVSVVLGAIQSGTLQVDSHIRDLVSNALSTFAASGASLRDQRLATHFRQWVQQRQEPESEEDGIRYTKTLKLLESIQRLAAILTSPLDIMRLIKAKFTSAQSIAATEVGRFIQLCEDQGIGSDKARAIHNSATTVEYRNEEAWIALLRTQQNGFKPGKTAKAPATKPVAGGGKQLYNMTTMFKLEDQQLGEGYSIFSLSAYLVQLLRFLQVCSCLPNPPAEDGEREKEGLSSSLFERLSARRPDLQKMELSHENDSVLVDYIDLANEVMESFIVYLQESAEGRKTKDATAAFNSTCGVSSKSQHLPPPKQLNTNHQVYKDRLARQMYPMQTFPYIHSLESTRSMLSALGTSRLDVMRCFRSEFRTASKLLAPDDYKLYQSRPEIAAHIGQFLDRAEVAEKLNLSHEDFLAITGESFWPSSTISLFLRRPLTSHIEVESPHFGIAGFWGYKSSDYVGDKEELTEAQLAINAMVDDTTGVGLAFVKEQFLPRSGLTFDDLIALLRTQYVAHRLTIVPMTEAGRDFEGHLSDMKLRISAVNSGDQPPGKLTTGLCEELHSFVRLRQKLGWDVAKLDRCISSLKRNATGLGLSGIYSRGIPAHLLVQLSAVKELSECLGDVDVEELLPLWADLDTYGSTSQYARLFLRRDDDSSTERSRLFSSNLEGKYLGSGRPFVDYERHILDAFQLSREDLSPLMDAAGLNMKSSMTLQNLSLLYRLLTLCRILEVPYVDCAVLLKVLETSYDIFSDPRSTLEAVKTFKALFSQSWDLDSLSLALNIQSGTQVEPPSEGLVVALNNISKDVSTVLRDVQSSLTAAQTASTTTMQESVVSMATKIFGTGPGDEVAHFINGRQPAQREEDQKRIITSIEGRLLSDDGQLFDPEEYRALLFGKPSTETSLPRMQAFLKLCVVDLASSSLHQSFVDKAREAFPDIYVSILNSAVWATGPTLRWQLDRAAASRAVMKDLIIQSTTREALSQRNLRTPTTGTYCYYLPAKHISDEDPEPRLIVNGILVAATKDEASSYYVFGPLLLKGGEEAEFSANFDLQNLVCSEALDERSPLLSKLVISVTVGDKVHSMFQELIGILTLVQKFNLDKQELEFFAISGRDRKFKLRIRGRTIASLAALDVYSKLRDSTKVKTSPLAGLLTWLQRPDEAKDVYKRVAATLSVSEFLVRRLTKAKYEGLSDLDVIAQVQDIHELASLQEITRYCAKAGLRTDDAFLKALFGLAVPSKPFDQAGDFTTASSLRALLQPVLSPERLAKYSRKMQVSQRDALVSYLLQQKDVQDLGLHNADSLFEYFFIDVLMGPDLQTTRTKQAISTIQLYVQRCLLGLEQESGVFPENVSRAQWAWLQRFSLWEANRKLALYPENWIDPALRDNKTDLFKTFETALLANDLSMDTFTKKIQDYICSLHDISDLDVQGYIQDVYPPRPAESDKQGKKSKASSQVTDSYHFFAATRASPYEYYYRKMVIAPSSNHVFWSPWAKIDIDIMQVEADWDGAALSSTGVYLIPAMRGRRLYLFMPQIMLKTMANQDSFKSGPSADKQVFSYKSMADRSVDSSQPGKKWEVKMAWSELIDGQWLPKKTSAATLLVEARTVSNLKNQLPSIANFHFYIKTRTKEDLYKDFLSIGVACRYADSSYWYLGSFDVKGDAISVSNLDVPRQRGSGSASINTKFNKYTAKQLVAESISTKLHYGENTLSPLLTIPDVEKDNPSNTEITWTLSYDSTEAHQDEHKISGLVYDVLEPGSVRASKFTYLVGGSQSNMTGKDLSRLGVNETFNFPLAMSLKREIRSSEGDNNEDIGSARNAIAKLSETKADILVEVFGKRNGSWHEMSSPYALYSWEICVHAVMLAMERLLATQQYDLAIKVARLVFNPTAEGSTRDRCWVFPPFQELANEGHKSIKDVLADLENATNTDLGTSEKMVTSNRSVAHASARRDPKAYMKRIMVKYIEILMAAGDEYFRQGSLEAMPLAIQRYIEAAHVLGPDPPVKPNLGKRKIKTFQTLDAEIVDLELEFPFSCEMEARSEGDKEVISPNGYLCTMRTSYFSIPPNPELARLRAELKLRLYRIRNSLDIRGNPIKYAILEPSIDPGKLASLAASAGGLSASSANMLLEENSSPMPNYRFSHLISRAYDMCNELRSFGEQLLAIKEKKDGEALAALRARQEVAIQDMAVGLKRLHLEEANRTLEAMQRTRLSHVTRLSYYLSLIGEKPGDWIPAADKDFRELEQTWEPILNQAELRMTLSEKVEMTAGEVAAKINLGASAIDLQCSALVALPNIIENIEPMGMGVSFKMDATNIAKGMGIISQAMRMGASMVSDLGSRTAKKGQLLKQLQDRRFQANLAGHDIKNIDKQIEAHKKRIDAAEKEIEQQLETAKNAREVEHWYKSKFTSEQLYLWMENSVRTMYFEAYTLALELAKRAERVLQFENGHLAGLAGSSASRSTQVSFIRPDGYWDSSRAGLLAGQNLMLALKRMEMANQERRAHDFEVSKSISLRAVDPLALLTLRETGSAEFSLTETLFDMDFPGHYMRRIKGVSVTIPCIVGPHTSIGATLTLVKHRYRIDGTATNWADYVKQREQDGDAFTTDRIPLESIAVSAGQSDSGVFELDFHGERFMPFEGAGLISTWRLDLPTAMRQFDFHTIADVVLQVRYTARSGGAGLRTAASDSVVNLLKDLKMAGGLGLLSTIWDLRGEWSNEWFLLSREISNAGGKKESTIPSVMLGEISSRLPYWTRGQQVKVNKITLVVSPMREDWKERIKMSVCQKKEWSAGSVGDDATKLECTGLGVTIGERDSWKLSVDAKDAGAGIKLEKLLVILGYSVS</sequence>
<gene>
    <name evidence="5" type="ORF">NLU13_0186</name>
</gene>